<keyword evidence="6" id="KW-0378">Hydrolase</keyword>
<comment type="caution">
    <text evidence="16">The sequence shown here is derived from an EMBL/GenBank/DDBJ whole genome shotgun (WGS) entry which is preliminary data.</text>
</comment>
<comment type="catalytic activity">
    <reaction evidence="13">
        <text>DNA(n) + a 2'-deoxyribonucleoside 5'-triphosphate = DNA(n+1) + diphosphate</text>
        <dbReference type="Rhea" id="RHEA:22508"/>
        <dbReference type="Rhea" id="RHEA-COMP:17339"/>
        <dbReference type="Rhea" id="RHEA-COMP:17340"/>
        <dbReference type="ChEBI" id="CHEBI:33019"/>
        <dbReference type="ChEBI" id="CHEBI:61560"/>
        <dbReference type="ChEBI" id="CHEBI:173112"/>
        <dbReference type="EC" id="2.7.7.49"/>
    </reaction>
</comment>
<dbReference type="VEuPathDB" id="FungiDB:VP01_4621g1"/>
<evidence type="ECO:0000256" key="11">
    <source>
        <dbReference type="ARBA" id="ARBA00022932"/>
    </source>
</evidence>
<dbReference type="GO" id="GO:0005634">
    <property type="term" value="C:nucleus"/>
    <property type="evidence" value="ECO:0007669"/>
    <property type="project" value="UniProtKB-ARBA"/>
</dbReference>
<keyword evidence="11" id="KW-0239">DNA-directed DNA polymerase</keyword>
<evidence type="ECO:0000256" key="12">
    <source>
        <dbReference type="ARBA" id="ARBA00023172"/>
    </source>
</evidence>
<dbReference type="Pfam" id="PF00665">
    <property type="entry name" value="rve"/>
    <property type="match status" value="1"/>
</dbReference>
<dbReference type="Gene3D" id="3.30.420.10">
    <property type="entry name" value="Ribonuclease H-like superfamily/Ribonuclease H"/>
    <property type="match status" value="1"/>
</dbReference>
<keyword evidence="5" id="KW-0255">Endonuclease</keyword>
<keyword evidence="7" id="KW-0460">Magnesium</keyword>
<name>A0A0L6UP77_9BASI</name>
<dbReference type="GO" id="GO:0003887">
    <property type="term" value="F:DNA-directed DNA polymerase activity"/>
    <property type="evidence" value="ECO:0007669"/>
    <property type="project" value="UniProtKB-KW"/>
</dbReference>
<evidence type="ECO:0000256" key="4">
    <source>
        <dbReference type="ARBA" id="ARBA00022723"/>
    </source>
</evidence>
<feature type="domain" description="Integrase catalytic" evidence="15">
    <location>
        <begin position="54"/>
        <end position="211"/>
    </location>
</feature>
<evidence type="ECO:0000256" key="2">
    <source>
        <dbReference type="ARBA" id="ARBA00022695"/>
    </source>
</evidence>
<dbReference type="GO" id="GO:0032196">
    <property type="term" value="P:transposition"/>
    <property type="evidence" value="ECO:0007669"/>
    <property type="project" value="UniProtKB-KW"/>
</dbReference>
<keyword evidence="11" id="KW-0808">Transferase</keyword>
<protein>
    <recommendedName>
        <fullName evidence="15">Integrase catalytic domain-containing protein</fullName>
    </recommendedName>
</protein>
<dbReference type="EMBL" id="LAVV01009748">
    <property type="protein sequence ID" value="KNZ50057.1"/>
    <property type="molecule type" value="Genomic_DNA"/>
</dbReference>
<dbReference type="GO" id="GO:0016787">
    <property type="term" value="F:hydrolase activity"/>
    <property type="evidence" value="ECO:0007669"/>
    <property type="project" value="UniProtKB-KW"/>
</dbReference>
<evidence type="ECO:0000256" key="1">
    <source>
        <dbReference type="ARBA" id="ARBA00022578"/>
    </source>
</evidence>
<evidence type="ECO:0000256" key="7">
    <source>
        <dbReference type="ARBA" id="ARBA00022842"/>
    </source>
</evidence>
<proteinExistence type="predicted"/>
<dbReference type="PROSITE" id="PS50994">
    <property type="entry name" value="INTEGRASE"/>
    <property type="match status" value="1"/>
</dbReference>
<evidence type="ECO:0000256" key="6">
    <source>
        <dbReference type="ARBA" id="ARBA00022801"/>
    </source>
</evidence>
<keyword evidence="12" id="KW-0233">DNA recombination</keyword>
<dbReference type="AlphaFoldDB" id="A0A0L6UP77"/>
<evidence type="ECO:0000256" key="14">
    <source>
        <dbReference type="ARBA" id="ARBA00049244"/>
    </source>
</evidence>
<reference evidence="16 17" key="1">
    <citation type="submission" date="2015-08" db="EMBL/GenBank/DDBJ databases">
        <title>Next Generation Sequencing and Analysis of the Genome of Puccinia sorghi L Schw, the Causal Agent of Maize Common Rust.</title>
        <authorList>
            <person name="Rochi L."/>
            <person name="Burguener G."/>
            <person name="Darino M."/>
            <person name="Turjanski A."/>
            <person name="Kreff E."/>
            <person name="Dieguez M.J."/>
            <person name="Sacco F."/>
        </authorList>
    </citation>
    <scope>NUCLEOTIDE SEQUENCE [LARGE SCALE GENOMIC DNA]</scope>
    <source>
        <strain evidence="16 17">RO10H11247</strain>
    </source>
</reference>
<dbReference type="InterPro" id="IPR001584">
    <property type="entry name" value="Integrase_cat-core"/>
</dbReference>
<dbReference type="GO" id="GO:0003964">
    <property type="term" value="F:RNA-directed DNA polymerase activity"/>
    <property type="evidence" value="ECO:0007669"/>
    <property type="project" value="UniProtKB-KW"/>
</dbReference>
<dbReference type="Proteomes" id="UP000037035">
    <property type="component" value="Unassembled WGS sequence"/>
</dbReference>
<dbReference type="GO" id="GO:0046872">
    <property type="term" value="F:metal ion binding"/>
    <property type="evidence" value="ECO:0007669"/>
    <property type="project" value="UniProtKB-KW"/>
</dbReference>
<gene>
    <name evidence="16" type="ORF">VP01_4621g1</name>
</gene>
<dbReference type="PANTHER" id="PTHR42648:SF11">
    <property type="entry name" value="TRANSPOSON TY4-P GAG-POL POLYPROTEIN"/>
    <property type="match status" value="1"/>
</dbReference>
<evidence type="ECO:0000256" key="9">
    <source>
        <dbReference type="ARBA" id="ARBA00022908"/>
    </source>
</evidence>
<dbReference type="GO" id="GO:0004519">
    <property type="term" value="F:endonuclease activity"/>
    <property type="evidence" value="ECO:0007669"/>
    <property type="project" value="UniProtKB-KW"/>
</dbReference>
<evidence type="ECO:0000256" key="3">
    <source>
        <dbReference type="ARBA" id="ARBA00022722"/>
    </source>
</evidence>
<keyword evidence="3" id="KW-0540">Nuclease</keyword>
<dbReference type="GO" id="GO:0015074">
    <property type="term" value="P:DNA integration"/>
    <property type="evidence" value="ECO:0007669"/>
    <property type="project" value="UniProtKB-KW"/>
</dbReference>
<keyword evidence="10" id="KW-0695">RNA-directed DNA polymerase</keyword>
<evidence type="ECO:0000256" key="13">
    <source>
        <dbReference type="ARBA" id="ARBA00048173"/>
    </source>
</evidence>
<accession>A0A0L6UP77</accession>
<keyword evidence="9" id="KW-0229">DNA integration</keyword>
<keyword evidence="17" id="KW-1185">Reference proteome</keyword>
<evidence type="ECO:0000256" key="8">
    <source>
        <dbReference type="ARBA" id="ARBA00022884"/>
    </source>
</evidence>
<keyword evidence="4" id="KW-0479">Metal-binding</keyword>
<comment type="catalytic activity">
    <reaction evidence="14">
        <text>DNA(n) + a 2'-deoxyribonucleoside 5'-triphosphate = DNA(n+1) + diphosphate</text>
        <dbReference type="Rhea" id="RHEA:22508"/>
        <dbReference type="Rhea" id="RHEA-COMP:17339"/>
        <dbReference type="Rhea" id="RHEA-COMP:17340"/>
        <dbReference type="ChEBI" id="CHEBI:33019"/>
        <dbReference type="ChEBI" id="CHEBI:61560"/>
        <dbReference type="ChEBI" id="CHEBI:173112"/>
        <dbReference type="EC" id="2.7.7.7"/>
    </reaction>
</comment>
<keyword evidence="8" id="KW-0694">RNA-binding</keyword>
<dbReference type="GO" id="GO:0006310">
    <property type="term" value="P:DNA recombination"/>
    <property type="evidence" value="ECO:0007669"/>
    <property type="project" value="UniProtKB-KW"/>
</dbReference>
<organism evidence="16 17">
    <name type="scientific">Puccinia sorghi</name>
    <dbReference type="NCBI Taxonomy" id="27349"/>
    <lineage>
        <taxon>Eukaryota</taxon>
        <taxon>Fungi</taxon>
        <taxon>Dikarya</taxon>
        <taxon>Basidiomycota</taxon>
        <taxon>Pucciniomycotina</taxon>
        <taxon>Pucciniomycetes</taxon>
        <taxon>Pucciniales</taxon>
        <taxon>Pucciniaceae</taxon>
        <taxon>Puccinia</taxon>
    </lineage>
</organism>
<dbReference type="InterPro" id="IPR012337">
    <property type="entry name" value="RNaseH-like_sf"/>
</dbReference>
<dbReference type="InterPro" id="IPR036397">
    <property type="entry name" value="RNaseH_sf"/>
</dbReference>
<dbReference type="GO" id="GO:0003723">
    <property type="term" value="F:RNA binding"/>
    <property type="evidence" value="ECO:0007669"/>
    <property type="project" value="UniProtKB-KW"/>
</dbReference>
<dbReference type="SUPFAM" id="SSF53098">
    <property type="entry name" value="Ribonuclease H-like"/>
    <property type="match status" value="1"/>
</dbReference>
<keyword evidence="1" id="KW-0815">Transposition</keyword>
<evidence type="ECO:0000313" key="16">
    <source>
        <dbReference type="EMBL" id="KNZ50057.1"/>
    </source>
</evidence>
<dbReference type="InterPro" id="IPR039537">
    <property type="entry name" value="Retrotran_Ty1/copia-like"/>
</dbReference>
<dbReference type="OrthoDB" id="3243429at2759"/>
<evidence type="ECO:0000259" key="15">
    <source>
        <dbReference type="PROSITE" id="PS50994"/>
    </source>
</evidence>
<evidence type="ECO:0000313" key="17">
    <source>
        <dbReference type="Proteomes" id="UP000037035"/>
    </source>
</evidence>
<dbReference type="PANTHER" id="PTHR42648">
    <property type="entry name" value="TRANSPOSASE, PUTATIVE-RELATED"/>
    <property type="match status" value="1"/>
</dbReference>
<keyword evidence="2" id="KW-0548">Nucleotidyltransferase</keyword>
<evidence type="ECO:0000256" key="5">
    <source>
        <dbReference type="ARBA" id="ARBA00022759"/>
    </source>
</evidence>
<evidence type="ECO:0000256" key="10">
    <source>
        <dbReference type="ARBA" id="ARBA00022918"/>
    </source>
</evidence>
<sequence>MVSDKNLFISIDETKNGLINTSCGSNTLEIKGKGLIAGESSLSFKASYKHRSSRASKPFKEFHLDLIGPISTPSYQGHRFILTIVDGCSRFCSAIPIKAKSDVFSILTFAIDSEVKCFGYHPSIIHSDQGTEFINSSLEEYCREHRIQQRFSNAYTPQQNGLAEQFNRTILESLRTILYDSGFRHNLWSEVIHACLLTLNQVPSHQSKKSP</sequence>